<gene>
    <name evidence="1" type="ORF">EYC84_008628</name>
</gene>
<dbReference type="Gene3D" id="3.40.350.10">
    <property type="entry name" value="Creatinase/prolidase N-terminal domain"/>
    <property type="match status" value="1"/>
</dbReference>
<dbReference type="Proteomes" id="UP000322873">
    <property type="component" value="Unassembled WGS sequence"/>
</dbReference>
<keyword evidence="2" id="KW-1185">Reference proteome</keyword>
<proteinExistence type="predicted"/>
<name>A0A5M9JF96_MONFR</name>
<evidence type="ECO:0000313" key="2">
    <source>
        <dbReference type="Proteomes" id="UP000322873"/>
    </source>
</evidence>
<accession>A0A5M9JF96</accession>
<evidence type="ECO:0000313" key="1">
    <source>
        <dbReference type="EMBL" id="KAA8568248.1"/>
    </source>
</evidence>
<reference evidence="1 2" key="1">
    <citation type="submission" date="2019-06" db="EMBL/GenBank/DDBJ databases">
        <title>Genome Sequence of the Brown Rot Fungal Pathogen Monilinia fructicola.</title>
        <authorList>
            <person name="De Miccolis Angelini R.M."/>
            <person name="Landi L."/>
            <person name="Abate D."/>
            <person name="Pollastro S."/>
            <person name="Romanazzi G."/>
            <person name="Faretra F."/>
        </authorList>
    </citation>
    <scope>NUCLEOTIDE SEQUENCE [LARGE SCALE GENOMIC DNA]</scope>
    <source>
        <strain evidence="1 2">Mfrc123</strain>
    </source>
</reference>
<organism evidence="1 2">
    <name type="scientific">Monilinia fructicola</name>
    <name type="common">Brown rot fungus</name>
    <name type="synonym">Ciboria fructicola</name>
    <dbReference type="NCBI Taxonomy" id="38448"/>
    <lineage>
        <taxon>Eukaryota</taxon>
        <taxon>Fungi</taxon>
        <taxon>Dikarya</taxon>
        <taxon>Ascomycota</taxon>
        <taxon>Pezizomycotina</taxon>
        <taxon>Leotiomycetes</taxon>
        <taxon>Helotiales</taxon>
        <taxon>Sclerotiniaceae</taxon>
        <taxon>Monilinia</taxon>
    </lineage>
</organism>
<protein>
    <submittedName>
        <fullName evidence="1">Uncharacterized protein</fullName>
    </submittedName>
</protein>
<dbReference type="EMBL" id="VICG01000010">
    <property type="protein sequence ID" value="KAA8568248.1"/>
    <property type="molecule type" value="Genomic_DNA"/>
</dbReference>
<comment type="caution">
    <text evidence="1">The sequence shown here is derived from an EMBL/GenBank/DDBJ whole genome shotgun (WGS) entry which is preliminary data.</text>
</comment>
<dbReference type="InterPro" id="IPR029149">
    <property type="entry name" value="Creatin/AminoP/Spt16_N"/>
</dbReference>
<sequence>MEKIHYCKSKRFQKCSTSTFLATGLLWLETASPISLLEFVQRRNNVAIALGADGIDAVIVEPGYTFQYSANISQTDWEVWEPEERPFLMIMAPQFDTLLVKAVAKISFLPPHFEEGREEHWNPYRTLSENWNEVIGAENDWEVPQVNSDENDKMMKGS</sequence>
<dbReference type="AlphaFoldDB" id="A0A5M9JF96"/>